<keyword evidence="7" id="KW-1185">Reference proteome</keyword>
<reference evidence="6" key="1">
    <citation type="submission" date="2025-08" db="UniProtKB">
        <authorList>
            <consortium name="Ensembl"/>
        </authorList>
    </citation>
    <scope>IDENTIFICATION</scope>
</reference>
<dbReference type="AlphaFoldDB" id="A0A8C3S598"/>
<evidence type="ECO:0000256" key="2">
    <source>
        <dbReference type="ARBA" id="ARBA00023242"/>
    </source>
</evidence>
<dbReference type="GO" id="GO:0000976">
    <property type="term" value="F:transcription cis-regulatory region binding"/>
    <property type="evidence" value="ECO:0007669"/>
    <property type="project" value="TreeGrafter"/>
</dbReference>
<dbReference type="Gene3D" id="3.30.450.20">
    <property type="entry name" value="PAS domain"/>
    <property type="match status" value="1"/>
</dbReference>
<evidence type="ECO:0000313" key="7">
    <source>
        <dbReference type="Proteomes" id="UP000694403"/>
    </source>
</evidence>
<dbReference type="GO" id="GO:0000122">
    <property type="term" value="P:negative regulation of transcription by RNA polymerase II"/>
    <property type="evidence" value="ECO:0007669"/>
    <property type="project" value="TreeGrafter"/>
</dbReference>
<feature type="region of interest" description="Disordered" evidence="3">
    <location>
        <begin position="1"/>
        <end position="20"/>
    </location>
</feature>
<dbReference type="InterPro" id="IPR050760">
    <property type="entry name" value="Period_circadian_regulator"/>
</dbReference>
<dbReference type="GO" id="GO:0001222">
    <property type="term" value="F:transcription corepressor binding"/>
    <property type="evidence" value="ECO:0007669"/>
    <property type="project" value="TreeGrafter"/>
</dbReference>
<evidence type="ECO:0000259" key="5">
    <source>
        <dbReference type="Pfam" id="PF23170"/>
    </source>
</evidence>
<dbReference type="PANTHER" id="PTHR11269">
    <property type="entry name" value="PERIOD CIRCADIAN PROTEIN"/>
    <property type="match status" value="1"/>
</dbReference>
<protein>
    <submittedName>
        <fullName evidence="6">Uncharacterized protein</fullName>
    </submittedName>
</protein>
<dbReference type="GO" id="GO:0032922">
    <property type="term" value="P:circadian regulation of gene expression"/>
    <property type="evidence" value="ECO:0007669"/>
    <property type="project" value="TreeGrafter"/>
</dbReference>
<dbReference type="GO" id="GO:0005634">
    <property type="term" value="C:nucleus"/>
    <property type="evidence" value="ECO:0007669"/>
    <property type="project" value="UniProtKB-SubCell"/>
</dbReference>
<dbReference type="Pfam" id="PF23170">
    <property type="entry name" value="bHLH_PER"/>
    <property type="match status" value="1"/>
</dbReference>
<dbReference type="PANTHER" id="PTHR11269:SF8">
    <property type="entry name" value="PERIOD CIRCADIAN PROTEIN HOMOLOG 1"/>
    <property type="match status" value="1"/>
</dbReference>
<evidence type="ECO:0000256" key="1">
    <source>
        <dbReference type="ARBA" id="ARBA00004123"/>
    </source>
</evidence>
<dbReference type="Ensembl" id="ENSCSRT00000009569.1">
    <property type="protein sequence ID" value="ENSCSRP00000009249.1"/>
    <property type="gene ID" value="ENSCSRG00000006901.1"/>
</dbReference>
<dbReference type="Pfam" id="PF21353">
    <property type="entry name" value="Per3-like_PAS-A"/>
    <property type="match status" value="1"/>
</dbReference>
<dbReference type="GO" id="GO:0005737">
    <property type="term" value="C:cytoplasm"/>
    <property type="evidence" value="ECO:0007669"/>
    <property type="project" value="TreeGrafter"/>
</dbReference>
<proteinExistence type="predicted"/>
<accession>A0A8C3S598</accession>
<feature type="domain" description="Period circadian protein homolog 1-3 PAS-A" evidence="4">
    <location>
        <begin position="108"/>
        <end position="174"/>
    </location>
</feature>
<keyword evidence="2" id="KW-0539">Nucleus</keyword>
<reference evidence="6" key="2">
    <citation type="submission" date="2025-09" db="UniProtKB">
        <authorList>
            <consortium name="Ensembl"/>
        </authorList>
    </citation>
    <scope>IDENTIFICATION</scope>
</reference>
<comment type="subcellular location">
    <subcellularLocation>
        <location evidence="1">Nucleus</location>
    </subcellularLocation>
</comment>
<organism evidence="6 7">
    <name type="scientific">Chelydra serpentina</name>
    <name type="common">Snapping turtle</name>
    <name type="synonym">Testudo serpentina</name>
    <dbReference type="NCBI Taxonomy" id="8475"/>
    <lineage>
        <taxon>Eukaryota</taxon>
        <taxon>Metazoa</taxon>
        <taxon>Chordata</taxon>
        <taxon>Craniata</taxon>
        <taxon>Vertebrata</taxon>
        <taxon>Euteleostomi</taxon>
        <taxon>Archelosauria</taxon>
        <taxon>Testudinata</taxon>
        <taxon>Testudines</taxon>
        <taxon>Cryptodira</taxon>
        <taxon>Durocryptodira</taxon>
        <taxon>Americhelydia</taxon>
        <taxon>Chelydroidea</taxon>
        <taxon>Chelydridae</taxon>
        <taxon>Chelydra</taxon>
    </lineage>
</organism>
<evidence type="ECO:0000313" key="6">
    <source>
        <dbReference type="Ensembl" id="ENSCSRP00000009249.1"/>
    </source>
</evidence>
<evidence type="ECO:0000256" key="3">
    <source>
        <dbReference type="SAM" id="MobiDB-lite"/>
    </source>
</evidence>
<feature type="compositionally biased region" description="Gly residues" evidence="3">
    <location>
        <begin position="1"/>
        <end position="15"/>
    </location>
</feature>
<evidence type="ECO:0000259" key="4">
    <source>
        <dbReference type="Pfam" id="PF21353"/>
    </source>
</evidence>
<sequence>GVGLPPSGRGGGGGCSEQSARVKTQKALMKALKEMKIRLPSERRGKGQSGTLATLQYALSCVKQVQASHDYYRPWSLDECPPCRPDAASYTVTELEDMTSAYTLKNPDTFAAAVSFVTGQILYISEQAASVLRCKSDAFQGAPFAEFLAPQDVSIFYGATAPYHLPSWSACTSASECPGER</sequence>
<dbReference type="InterPro" id="IPR057310">
    <property type="entry name" value="PER1-3_bHLH"/>
</dbReference>
<name>A0A8C3S598_CHESE</name>
<dbReference type="Proteomes" id="UP000694403">
    <property type="component" value="Unplaced"/>
</dbReference>
<dbReference type="InterPro" id="IPR048814">
    <property type="entry name" value="Per1-3_PAS-A"/>
</dbReference>
<feature type="domain" description="Period circadian protein homolog PER 1-3 bHLH-like" evidence="5">
    <location>
        <begin position="21"/>
        <end position="78"/>
    </location>
</feature>
<dbReference type="GO" id="GO:0043153">
    <property type="term" value="P:entrainment of circadian clock by photoperiod"/>
    <property type="evidence" value="ECO:0007669"/>
    <property type="project" value="TreeGrafter"/>
</dbReference>